<feature type="transmembrane region" description="Helical" evidence="5">
    <location>
        <begin position="39"/>
        <end position="57"/>
    </location>
</feature>
<dbReference type="AlphaFoldDB" id="A0A1M5VZ85"/>
<dbReference type="Pfam" id="PF04172">
    <property type="entry name" value="LrgB"/>
    <property type="match status" value="1"/>
</dbReference>
<name>A0A1M5VZ85_9GAMM</name>
<dbReference type="RefSeq" id="WP_067664255.1">
    <property type="nucleotide sequence ID" value="NZ_FQXG01000004.1"/>
</dbReference>
<feature type="transmembrane region" description="Helical" evidence="5">
    <location>
        <begin position="207"/>
        <end position="232"/>
    </location>
</feature>
<evidence type="ECO:0000256" key="4">
    <source>
        <dbReference type="ARBA" id="ARBA00023136"/>
    </source>
</evidence>
<keyword evidence="2 5" id="KW-0812">Transmembrane</keyword>
<keyword evidence="4 5" id="KW-0472">Membrane</keyword>
<evidence type="ECO:0000313" key="6">
    <source>
        <dbReference type="EMBL" id="SHH80233.1"/>
    </source>
</evidence>
<dbReference type="GO" id="GO:0016020">
    <property type="term" value="C:membrane"/>
    <property type="evidence" value="ECO:0007669"/>
    <property type="project" value="UniProtKB-SubCell"/>
</dbReference>
<feature type="transmembrane region" description="Helical" evidence="5">
    <location>
        <begin position="151"/>
        <end position="171"/>
    </location>
</feature>
<evidence type="ECO:0000256" key="2">
    <source>
        <dbReference type="ARBA" id="ARBA00022692"/>
    </source>
</evidence>
<dbReference type="OrthoDB" id="9811701at2"/>
<gene>
    <name evidence="6" type="ORF">SAMN02745129_3063</name>
</gene>
<proteinExistence type="predicted"/>
<evidence type="ECO:0000256" key="3">
    <source>
        <dbReference type="ARBA" id="ARBA00022989"/>
    </source>
</evidence>
<keyword evidence="7" id="KW-1185">Reference proteome</keyword>
<evidence type="ECO:0000256" key="5">
    <source>
        <dbReference type="SAM" id="Phobius"/>
    </source>
</evidence>
<sequence>MLEILVSLPGFALVITLLAFCLGQVVQQRAGNHPLLNPVTFAMVVLISLLLLLEIPYEDYFQDAQFIHFLLGPATVALAVPLYRQLPLLKRLWLPILSSIVIAVSATALGAAYLGKALGMPEAMSQSMTMKSVTIPVAMGISDKIGMMTSMTILFVMITGNLGSIIGSGVLRRVGVTDPKVVGLALGATSHGQGAATAFQLHPEAGAFAGLAMALTAITASLLVPAFFALGWL</sequence>
<feature type="transmembrane region" description="Helical" evidence="5">
    <location>
        <begin position="92"/>
        <end position="114"/>
    </location>
</feature>
<dbReference type="PANTHER" id="PTHR30249">
    <property type="entry name" value="PUTATIVE SEROTONIN TRANSPORTER"/>
    <property type="match status" value="1"/>
</dbReference>
<organism evidence="6 7">
    <name type="scientific">Ferrimonas marina</name>
    <dbReference type="NCBI Taxonomy" id="299255"/>
    <lineage>
        <taxon>Bacteria</taxon>
        <taxon>Pseudomonadati</taxon>
        <taxon>Pseudomonadota</taxon>
        <taxon>Gammaproteobacteria</taxon>
        <taxon>Alteromonadales</taxon>
        <taxon>Ferrimonadaceae</taxon>
        <taxon>Ferrimonas</taxon>
    </lineage>
</organism>
<accession>A0A1M5VZ85</accession>
<dbReference type="InterPro" id="IPR007300">
    <property type="entry name" value="CidB/LrgB"/>
</dbReference>
<dbReference type="EMBL" id="FQXG01000004">
    <property type="protein sequence ID" value="SHH80233.1"/>
    <property type="molecule type" value="Genomic_DNA"/>
</dbReference>
<dbReference type="Proteomes" id="UP000184268">
    <property type="component" value="Unassembled WGS sequence"/>
</dbReference>
<evidence type="ECO:0000256" key="1">
    <source>
        <dbReference type="ARBA" id="ARBA00004141"/>
    </source>
</evidence>
<comment type="subcellular location">
    <subcellularLocation>
        <location evidence="1">Membrane</location>
        <topology evidence="1">Multi-pass membrane protein</topology>
    </subcellularLocation>
</comment>
<reference evidence="6 7" key="1">
    <citation type="submission" date="2016-11" db="EMBL/GenBank/DDBJ databases">
        <authorList>
            <person name="Jaros S."/>
            <person name="Januszkiewicz K."/>
            <person name="Wedrychowicz H."/>
        </authorList>
    </citation>
    <scope>NUCLEOTIDE SEQUENCE [LARGE SCALE GENOMIC DNA]</scope>
    <source>
        <strain evidence="6 7">DSM 16917</strain>
    </source>
</reference>
<protein>
    <submittedName>
        <fullName evidence="6">TIGR00659 family protein</fullName>
    </submittedName>
</protein>
<feature type="transmembrane region" description="Helical" evidence="5">
    <location>
        <begin position="69"/>
        <end position="86"/>
    </location>
</feature>
<dbReference type="STRING" id="299255.SAMN02745129_3063"/>
<keyword evidence="3 5" id="KW-1133">Transmembrane helix</keyword>
<evidence type="ECO:0000313" key="7">
    <source>
        <dbReference type="Proteomes" id="UP000184268"/>
    </source>
</evidence>
<dbReference type="PANTHER" id="PTHR30249:SF0">
    <property type="entry name" value="PLASTIDAL GLYCOLATE_GLYCERATE TRANSLOCATOR 1, CHLOROPLASTIC"/>
    <property type="match status" value="1"/>
</dbReference>